<protein>
    <recommendedName>
        <fullName evidence="3">Sulfotransferase family protein</fullName>
    </recommendedName>
</protein>
<evidence type="ECO:0000313" key="1">
    <source>
        <dbReference type="EMBL" id="QYC44237.1"/>
    </source>
</evidence>
<accession>A0ABX8U8X0</accession>
<reference evidence="1 2" key="1">
    <citation type="journal article" date="2021" name="ACS Chem. Biol.">
        <title>Genomic-Led Discovery of a Novel Glycopeptide Antibiotic by Nonomuraea coxensis DSM 45129.</title>
        <authorList>
            <person name="Yushchuk O."/>
            <person name="Vior N.M."/>
            <person name="Andreo-Vidal A."/>
            <person name="Berini F."/>
            <person name="Ruckert C."/>
            <person name="Busche T."/>
            <person name="Binda E."/>
            <person name="Kalinowski J."/>
            <person name="Truman A.W."/>
            <person name="Marinelli F."/>
        </authorList>
    </citation>
    <scope>NUCLEOTIDE SEQUENCE [LARGE SCALE GENOMIC DNA]</scope>
    <source>
        <strain evidence="1 2">DSM 45129</strain>
    </source>
</reference>
<dbReference type="Pfam" id="PF13469">
    <property type="entry name" value="Sulfotransfer_3"/>
    <property type="match status" value="1"/>
</dbReference>
<dbReference type="InterPro" id="IPR027417">
    <property type="entry name" value="P-loop_NTPase"/>
</dbReference>
<name>A0ABX8U8X0_9ACTN</name>
<evidence type="ECO:0008006" key="3">
    <source>
        <dbReference type="Google" id="ProtNLM"/>
    </source>
</evidence>
<organism evidence="1 2">
    <name type="scientific">Nonomuraea coxensis DSM 45129</name>
    <dbReference type="NCBI Taxonomy" id="1122611"/>
    <lineage>
        <taxon>Bacteria</taxon>
        <taxon>Bacillati</taxon>
        <taxon>Actinomycetota</taxon>
        <taxon>Actinomycetes</taxon>
        <taxon>Streptosporangiales</taxon>
        <taxon>Streptosporangiaceae</taxon>
        <taxon>Nonomuraea</taxon>
    </lineage>
</organism>
<proteinExistence type="predicted"/>
<dbReference type="SUPFAM" id="SSF52540">
    <property type="entry name" value="P-loop containing nucleoside triphosphate hydrolases"/>
    <property type="match status" value="1"/>
</dbReference>
<keyword evidence="2" id="KW-1185">Reference proteome</keyword>
<evidence type="ECO:0000313" key="2">
    <source>
        <dbReference type="Proteomes" id="UP000824681"/>
    </source>
</evidence>
<dbReference type="Gene3D" id="3.40.50.300">
    <property type="entry name" value="P-loop containing nucleotide triphosphate hydrolases"/>
    <property type="match status" value="1"/>
</dbReference>
<sequence length="256" mass="28561">MTGPAPLLLLGAQRSGTTALASLLEAAFDAVGGLFTINGKLPYVLHRWCTEADVRGRHLRVDEMLHALRRRPPYGRGGERWLATVEDVLRAAAAEVAAGAAGDALTLRRDLVRRAYADATRYGEKYNEYLLELDRLAETVPDAHWVLLVRHPADVAASTLRWSGDRPWRPGGWEAALDKWAAWHEPWLRHDHPHRTVVEYGRLCAGEDLRRLSQATGLDLAPYAGLLDGRPPAEPPHALPAHVERLWQELLDQRKA</sequence>
<dbReference type="RefSeq" id="WP_020541169.1">
    <property type="nucleotide sequence ID" value="NZ_CP068985.1"/>
</dbReference>
<gene>
    <name evidence="1" type="ORF">Nocox_33335</name>
</gene>
<dbReference type="Proteomes" id="UP000824681">
    <property type="component" value="Chromosome"/>
</dbReference>
<dbReference type="EMBL" id="CP068985">
    <property type="protein sequence ID" value="QYC44237.1"/>
    <property type="molecule type" value="Genomic_DNA"/>
</dbReference>